<evidence type="ECO:0000313" key="2">
    <source>
        <dbReference type="Proteomes" id="UP000603227"/>
    </source>
</evidence>
<dbReference type="Proteomes" id="UP000603227">
    <property type="component" value="Unassembled WGS sequence"/>
</dbReference>
<sequence>MLREQGEQYAVVLARPGRPDIRLGPYDFLDQAASMTTSLRLQRRSTQHVPGTTVPAHPYVPGLDYLDPRLPRDPDQLATLLDGDLGGDGTGRNFPDLWARLQAQEGYEEAARIWKRACIEYDAPLDSDKAGRLARLKPSPTTAHTNVRPRTADTVAGCGAFRVCPFSTNLVGTDLLTRTDKLR</sequence>
<name>A0A918Z2S4_9ACTN</name>
<dbReference type="AlphaFoldDB" id="A0A918Z2S4"/>
<dbReference type="EMBL" id="BNAT01000019">
    <property type="protein sequence ID" value="GHE34264.1"/>
    <property type="molecule type" value="Genomic_DNA"/>
</dbReference>
<reference evidence="1" key="1">
    <citation type="journal article" date="2014" name="Int. J. Syst. Evol. Microbiol.">
        <title>Complete genome sequence of Corynebacterium casei LMG S-19264T (=DSM 44701T), isolated from a smear-ripened cheese.</title>
        <authorList>
            <consortium name="US DOE Joint Genome Institute (JGI-PGF)"/>
            <person name="Walter F."/>
            <person name="Albersmeier A."/>
            <person name="Kalinowski J."/>
            <person name="Ruckert C."/>
        </authorList>
    </citation>
    <scope>NUCLEOTIDE SEQUENCE</scope>
    <source>
        <strain evidence="1">CGMCC 4.7403</strain>
    </source>
</reference>
<comment type="caution">
    <text evidence="1">The sequence shown here is derived from an EMBL/GenBank/DDBJ whole genome shotgun (WGS) entry which is preliminary data.</text>
</comment>
<keyword evidence="2" id="KW-1185">Reference proteome</keyword>
<organism evidence="1 2">
    <name type="scientific">Streptomyces capitiformicae</name>
    <dbReference type="NCBI Taxonomy" id="2014920"/>
    <lineage>
        <taxon>Bacteria</taxon>
        <taxon>Bacillati</taxon>
        <taxon>Actinomycetota</taxon>
        <taxon>Actinomycetes</taxon>
        <taxon>Kitasatosporales</taxon>
        <taxon>Streptomycetaceae</taxon>
        <taxon>Streptomyces</taxon>
    </lineage>
</organism>
<gene>
    <name evidence="1" type="ORF">GCM10017771_51750</name>
</gene>
<protein>
    <submittedName>
        <fullName evidence="1">Uncharacterized protein</fullName>
    </submittedName>
</protein>
<reference evidence="1" key="2">
    <citation type="submission" date="2020-09" db="EMBL/GenBank/DDBJ databases">
        <authorList>
            <person name="Sun Q."/>
            <person name="Zhou Y."/>
        </authorList>
    </citation>
    <scope>NUCLEOTIDE SEQUENCE</scope>
    <source>
        <strain evidence="1">CGMCC 4.7403</strain>
    </source>
</reference>
<dbReference type="RefSeq" id="WP_189784845.1">
    <property type="nucleotide sequence ID" value="NZ_BNAT01000019.1"/>
</dbReference>
<proteinExistence type="predicted"/>
<evidence type="ECO:0000313" key="1">
    <source>
        <dbReference type="EMBL" id="GHE34264.1"/>
    </source>
</evidence>
<accession>A0A918Z2S4</accession>